<keyword evidence="1" id="KW-0812">Transmembrane</keyword>
<evidence type="ECO:0000313" key="3">
    <source>
        <dbReference type="Proteomes" id="UP000188993"/>
    </source>
</evidence>
<dbReference type="Pfam" id="PF04854">
    <property type="entry name" value="DUF624"/>
    <property type="match status" value="1"/>
</dbReference>
<gene>
    <name evidence="2" type="ORF">BW727_101958</name>
</gene>
<protein>
    <recommendedName>
        <fullName evidence="4">DUF624 domain-containing protein</fullName>
    </recommendedName>
</protein>
<organism evidence="2 3">
    <name type="scientific">Jeotgalibaca dankookensis</name>
    <dbReference type="NCBI Taxonomy" id="708126"/>
    <lineage>
        <taxon>Bacteria</taxon>
        <taxon>Bacillati</taxon>
        <taxon>Bacillota</taxon>
        <taxon>Bacilli</taxon>
        <taxon>Lactobacillales</taxon>
        <taxon>Carnobacteriaceae</taxon>
        <taxon>Jeotgalibaca</taxon>
    </lineage>
</organism>
<keyword evidence="3" id="KW-1185">Reference proteome</keyword>
<dbReference type="OrthoDB" id="9814991at2"/>
<dbReference type="RefSeq" id="WP_062469695.1">
    <property type="nucleotide sequence ID" value="NZ_BBYN01000014.1"/>
</dbReference>
<feature type="transmembrane region" description="Helical" evidence="1">
    <location>
        <begin position="78"/>
        <end position="99"/>
    </location>
</feature>
<feature type="transmembrane region" description="Helical" evidence="1">
    <location>
        <begin position="172"/>
        <end position="192"/>
    </location>
</feature>
<name>A0A1S6IRV8_9LACT</name>
<feature type="transmembrane region" description="Helical" evidence="1">
    <location>
        <begin position="21"/>
        <end position="47"/>
    </location>
</feature>
<evidence type="ECO:0000256" key="1">
    <source>
        <dbReference type="SAM" id="Phobius"/>
    </source>
</evidence>
<feature type="transmembrane region" description="Helical" evidence="1">
    <location>
        <begin position="106"/>
        <end position="128"/>
    </location>
</feature>
<proteinExistence type="predicted"/>
<dbReference type="InterPro" id="IPR006938">
    <property type="entry name" value="DUF624"/>
</dbReference>
<keyword evidence="1" id="KW-0472">Membrane</keyword>
<dbReference type="STRING" id="708126.BW727_101958"/>
<dbReference type="KEGG" id="jda:BW727_101958"/>
<reference evidence="2 3" key="1">
    <citation type="journal article" date="2014" name="Int. J. Syst. Evol. Microbiol.">
        <title>Jeotgalibaca dankookensis gen. nov., sp. nov., a member of the family Carnobacteriaceae, isolated from seujeot (Korean traditional food).</title>
        <authorList>
            <person name="Lee D.G."/>
            <person name="Trujillo M.E."/>
            <person name="Kang H."/>
            <person name="Ahn T.Y."/>
        </authorList>
    </citation>
    <scope>NUCLEOTIDE SEQUENCE [LARGE SCALE GENOMIC DNA]</scope>
    <source>
        <strain evidence="2 3">EX-07</strain>
    </source>
</reference>
<evidence type="ECO:0008006" key="4">
    <source>
        <dbReference type="Google" id="ProtNLM"/>
    </source>
</evidence>
<dbReference type="EMBL" id="CP019728">
    <property type="protein sequence ID" value="AQS54282.1"/>
    <property type="molecule type" value="Genomic_DNA"/>
</dbReference>
<dbReference type="AlphaFoldDB" id="A0A1S6IRV8"/>
<feature type="transmembrane region" description="Helical" evidence="1">
    <location>
        <begin position="148"/>
        <end position="165"/>
    </location>
</feature>
<evidence type="ECO:0000313" key="2">
    <source>
        <dbReference type="EMBL" id="AQS54282.1"/>
    </source>
</evidence>
<sequence>MRDLHRYRGPIYRSLMLVYNMMVLNLIFIVSSIPIITLGASLSSLYATAQTLSTDEFTGVVHEFIRNFKNTFYRGSRIFLILSLSLFTIVVLTHFTILFKVRFLTFFMSFIFSNFLLITFVIFPIGALYDGDYKLVLNNAAVFLKSDLIVSMFIFFISIIFYIMIPLFFPKLIIFHLLLGFSGMAFFQIKVIKKRLV</sequence>
<keyword evidence="1" id="KW-1133">Transmembrane helix</keyword>
<accession>A0A1S6IRV8</accession>
<dbReference type="Proteomes" id="UP000188993">
    <property type="component" value="Chromosome"/>
</dbReference>